<accession>A0A7J8CYQ2</accession>
<sequence length="124" mass="13517">MGLSRVPSGPLIPELFLCFGRCFLGRTRWFWGPLGWPLLRAWESPPVSDKGYSFQGQVLSPSLLNMLAALGFRPSSASLWDLCLPGIQCLACGGPLGLSPPPIPATRWRQPVSQAWLGRLLIGT</sequence>
<dbReference type="AlphaFoldDB" id="A0A7J8CYQ2"/>
<dbReference type="Proteomes" id="UP000550707">
    <property type="component" value="Unassembled WGS sequence"/>
</dbReference>
<gene>
    <name evidence="1" type="ORF">HJG59_009419</name>
</gene>
<comment type="caution">
    <text evidence="1">The sequence shown here is derived from an EMBL/GenBank/DDBJ whole genome shotgun (WGS) entry which is preliminary data.</text>
</comment>
<proteinExistence type="predicted"/>
<dbReference type="InParanoid" id="A0A7J8CYQ2"/>
<keyword evidence="2" id="KW-1185">Reference proteome</keyword>
<evidence type="ECO:0000313" key="2">
    <source>
        <dbReference type="Proteomes" id="UP000550707"/>
    </source>
</evidence>
<evidence type="ECO:0000313" key="1">
    <source>
        <dbReference type="EMBL" id="KAF6416094.1"/>
    </source>
</evidence>
<name>A0A7J8CYQ2_MOLMO</name>
<reference evidence="1 2" key="1">
    <citation type="journal article" date="2020" name="Nature">
        <title>Six reference-quality genomes reveal evolution of bat adaptations.</title>
        <authorList>
            <person name="Jebb D."/>
            <person name="Huang Z."/>
            <person name="Pippel M."/>
            <person name="Hughes G.M."/>
            <person name="Lavrichenko K."/>
            <person name="Devanna P."/>
            <person name="Winkler S."/>
            <person name="Jermiin L.S."/>
            <person name="Skirmuntt E.C."/>
            <person name="Katzourakis A."/>
            <person name="Burkitt-Gray L."/>
            <person name="Ray D.A."/>
            <person name="Sullivan K.A.M."/>
            <person name="Roscito J.G."/>
            <person name="Kirilenko B.M."/>
            <person name="Davalos L.M."/>
            <person name="Corthals A.P."/>
            <person name="Power M.L."/>
            <person name="Jones G."/>
            <person name="Ransome R.D."/>
            <person name="Dechmann D.K.N."/>
            <person name="Locatelli A.G."/>
            <person name="Puechmaille S.J."/>
            <person name="Fedrigo O."/>
            <person name="Jarvis E.D."/>
            <person name="Hiller M."/>
            <person name="Vernes S.C."/>
            <person name="Myers E.W."/>
            <person name="Teeling E.C."/>
        </authorList>
    </citation>
    <scope>NUCLEOTIDE SEQUENCE [LARGE SCALE GENOMIC DNA]</scope>
    <source>
        <strain evidence="1">MMolMol1</strain>
        <tissue evidence="1">Muscle</tissue>
    </source>
</reference>
<organism evidence="1 2">
    <name type="scientific">Molossus molossus</name>
    <name type="common">Pallas' mastiff bat</name>
    <name type="synonym">Vespertilio molossus</name>
    <dbReference type="NCBI Taxonomy" id="27622"/>
    <lineage>
        <taxon>Eukaryota</taxon>
        <taxon>Metazoa</taxon>
        <taxon>Chordata</taxon>
        <taxon>Craniata</taxon>
        <taxon>Vertebrata</taxon>
        <taxon>Euteleostomi</taxon>
        <taxon>Mammalia</taxon>
        <taxon>Eutheria</taxon>
        <taxon>Laurasiatheria</taxon>
        <taxon>Chiroptera</taxon>
        <taxon>Yangochiroptera</taxon>
        <taxon>Molossidae</taxon>
        <taxon>Molossus</taxon>
    </lineage>
</organism>
<dbReference type="EMBL" id="JACASF010000019">
    <property type="protein sequence ID" value="KAF6416094.1"/>
    <property type="molecule type" value="Genomic_DNA"/>
</dbReference>
<protein>
    <submittedName>
        <fullName evidence="1">Uncharacterized protein</fullName>
    </submittedName>
</protein>